<organism evidence="1 2">
    <name type="scientific">Catenaria anguillulae PL171</name>
    <dbReference type="NCBI Taxonomy" id="765915"/>
    <lineage>
        <taxon>Eukaryota</taxon>
        <taxon>Fungi</taxon>
        <taxon>Fungi incertae sedis</taxon>
        <taxon>Blastocladiomycota</taxon>
        <taxon>Blastocladiomycetes</taxon>
        <taxon>Blastocladiales</taxon>
        <taxon>Catenariaceae</taxon>
        <taxon>Catenaria</taxon>
    </lineage>
</organism>
<sequence length="239" mass="26184">MPLPADEIHSLDLFRVRSRGRGGPDNHQQALFIPAVRSLLSHATCLRSLTLSNYGTPTTLQAIVALVAPQLASLSVNIDCGSHFTVLSSLLLPNVTRAKFEEALMCRIGSHMRNPSACVMDCRLPAMPKIEHLELTVSGMREVPLVQMLTGKDYPHFPSCTCCAPTTSWAVQMILEWWPNLTTMRTMATILGLVTRTLAAALAVLAVWADLEWGWVVLVALACVPGPKCRLSPRHSRHA</sequence>
<dbReference type="EMBL" id="MCFL01000069">
    <property type="protein sequence ID" value="ORZ31024.1"/>
    <property type="molecule type" value="Genomic_DNA"/>
</dbReference>
<name>A0A1Y2HAK8_9FUNG</name>
<reference evidence="1 2" key="1">
    <citation type="submission" date="2016-07" db="EMBL/GenBank/DDBJ databases">
        <title>Pervasive Adenine N6-methylation of Active Genes in Fungi.</title>
        <authorList>
            <consortium name="DOE Joint Genome Institute"/>
            <person name="Mondo S.J."/>
            <person name="Dannebaum R.O."/>
            <person name="Kuo R.C."/>
            <person name="Labutti K."/>
            <person name="Haridas S."/>
            <person name="Kuo A."/>
            <person name="Salamov A."/>
            <person name="Ahrendt S.R."/>
            <person name="Lipzen A."/>
            <person name="Sullivan W."/>
            <person name="Andreopoulos W.B."/>
            <person name="Clum A."/>
            <person name="Lindquist E."/>
            <person name="Daum C."/>
            <person name="Ramamoorthy G.K."/>
            <person name="Gryganskyi A."/>
            <person name="Culley D."/>
            <person name="Magnuson J.K."/>
            <person name="James T.Y."/>
            <person name="O'Malley M.A."/>
            <person name="Stajich J.E."/>
            <person name="Spatafora J.W."/>
            <person name="Visel A."/>
            <person name="Grigoriev I.V."/>
        </authorList>
    </citation>
    <scope>NUCLEOTIDE SEQUENCE [LARGE SCALE GENOMIC DNA]</scope>
    <source>
        <strain evidence="1 2">PL171</strain>
    </source>
</reference>
<dbReference type="AlphaFoldDB" id="A0A1Y2HAK8"/>
<comment type="caution">
    <text evidence="1">The sequence shown here is derived from an EMBL/GenBank/DDBJ whole genome shotgun (WGS) entry which is preliminary data.</text>
</comment>
<accession>A0A1Y2HAK8</accession>
<keyword evidence="2" id="KW-1185">Reference proteome</keyword>
<evidence type="ECO:0000313" key="2">
    <source>
        <dbReference type="Proteomes" id="UP000193411"/>
    </source>
</evidence>
<gene>
    <name evidence="1" type="ORF">BCR44DRAFT_1280418</name>
</gene>
<evidence type="ECO:0000313" key="1">
    <source>
        <dbReference type="EMBL" id="ORZ31024.1"/>
    </source>
</evidence>
<dbReference type="Proteomes" id="UP000193411">
    <property type="component" value="Unassembled WGS sequence"/>
</dbReference>
<protein>
    <submittedName>
        <fullName evidence="1">Uncharacterized protein</fullName>
    </submittedName>
</protein>
<proteinExistence type="predicted"/>